<keyword evidence="9" id="KW-1185">Reference proteome</keyword>
<dbReference type="KEGG" id="sdn:Sden_0844"/>
<dbReference type="PANTHER" id="PTHR23501">
    <property type="entry name" value="MAJOR FACILITATOR SUPERFAMILY"/>
    <property type="match status" value="1"/>
</dbReference>
<name>Q12QZ4_SHEDO</name>
<dbReference type="Proteomes" id="UP000001982">
    <property type="component" value="Chromosome"/>
</dbReference>
<dbReference type="EMBL" id="CP000302">
    <property type="protein sequence ID" value="ABE54132.1"/>
    <property type="molecule type" value="Genomic_DNA"/>
</dbReference>
<dbReference type="InterPro" id="IPR020846">
    <property type="entry name" value="MFS_dom"/>
</dbReference>
<dbReference type="GO" id="GO:0022857">
    <property type="term" value="F:transmembrane transporter activity"/>
    <property type="evidence" value="ECO:0007669"/>
    <property type="project" value="InterPro"/>
</dbReference>
<dbReference type="GO" id="GO:0012505">
    <property type="term" value="C:endomembrane system"/>
    <property type="evidence" value="ECO:0007669"/>
    <property type="project" value="UniProtKB-SubCell"/>
</dbReference>
<keyword evidence="3 6" id="KW-0812">Transmembrane</keyword>
<dbReference type="SUPFAM" id="SSF103473">
    <property type="entry name" value="MFS general substrate transporter"/>
    <property type="match status" value="1"/>
</dbReference>
<dbReference type="PROSITE" id="PS50850">
    <property type="entry name" value="MFS"/>
    <property type="match status" value="1"/>
</dbReference>
<keyword evidence="4 6" id="KW-1133">Transmembrane helix</keyword>
<evidence type="ECO:0000256" key="6">
    <source>
        <dbReference type="SAM" id="Phobius"/>
    </source>
</evidence>
<sequence>MRLEFNRLGFSMKNESIIFIACITVFLAQLGMTMYLPALPIIAEAFSSPAQDVSLSLPAFLIGMAAPMLVWGSLSEKYGRKTMLSVSLLSYAICSAGISLVYDTEMFILLRFLQGLGASGMSVMSRIMIRDRFSGALLSKSLSWLSIAFVVSLGVGQYLGAVLLVSLGWQAIFLSLAIATLLLFLVLIRLPSPNVQPSSNSLSFLATYAKLLHSRDFFLPALAGGLGYGVIIVFNTNAPFIFQGAFGWSASEYGLLGWPISLAYLVGAWLVNRYVIRKGNTFFVLMGLSILLFSCTVMLFGSILLLPLLLWVPYCLGVAGQAMNYPVSMAIATENAPIKGPYAMALCGFMHQLMAAVIGVVASILPGEYIWMSTGLMCALAMAALVVIMRTRP</sequence>
<accession>Q12QZ4</accession>
<keyword evidence="2" id="KW-0813">Transport</keyword>
<dbReference type="Gene3D" id="1.20.1720.10">
    <property type="entry name" value="Multidrug resistance protein D"/>
    <property type="match status" value="1"/>
</dbReference>
<feature type="transmembrane region" description="Helical" evidence="6">
    <location>
        <begin position="255"/>
        <end position="275"/>
    </location>
</feature>
<evidence type="ECO:0000256" key="2">
    <source>
        <dbReference type="ARBA" id="ARBA00022448"/>
    </source>
</evidence>
<feature type="transmembrane region" description="Helical" evidence="6">
    <location>
        <begin position="370"/>
        <end position="389"/>
    </location>
</feature>
<feature type="transmembrane region" description="Helical" evidence="6">
    <location>
        <begin position="55"/>
        <end position="72"/>
    </location>
</feature>
<dbReference type="InterPro" id="IPR036259">
    <property type="entry name" value="MFS_trans_sf"/>
</dbReference>
<dbReference type="eggNOG" id="COG2814">
    <property type="taxonomic scope" value="Bacteria"/>
</dbReference>
<dbReference type="GO" id="GO:0005886">
    <property type="term" value="C:plasma membrane"/>
    <property type="evidence" value="ECO:0007669"/>
    <property type="project" value="TreeGrafter"/>
</dbReference>
<dbReference type="InterPro" id="IPR011701">
    <property type="entry name" value="MFS"/>
</dbReference>
<feature type="transmembrane region" description="Helical" evidence="6">
    <location>
        <begin position="282"/>
        <end position="305"/>
    </location>
</feature>
<comment type="subcellular location">
    <subcellularLocation>
        <location evidence="1">Endomembrane system</location>
        <topology evidence="1">Multi-pass membrane protein</topology>
    </subcellularLocation>
</comment>
<feature type="domain" description="Major facilitator superfamily (MFS) profile" evidence="7">
    <location>
        <begin position="17"/>
        <end position="393"/>
    </location>
</feature>
<dbReference type="HOGENOM" id="CLU_001265_47_1_6"/>
<gene>
    <name evidence="8" type="ordered locus">Sden_0844</name>
</gene>
<evidence type="ECO:0000313" key="9">
    <source>
        <dbReference type="Proteomes" id="UP000001982"/>
    </source>
</evidence>
<dbReference type="PANTHER" id="PTHR23501:SF191">
    <property type="entry name" value="VACUOLAR BASIC AMINO ACID TRANSPORTER 4"/>
    <property type="match status" value="1"/>
</dbReference>
<feature type="transmembrane region" description="Helical" evidence="6">
    <location>
        <begin position="311"/>
        <end position="331"/>
    </location>
</feature>
<feature type="transmembrane region" description="Helical" evidence="6">
    <location>
        <begin position="141"/>
        <end position="161"/>
    </location>
</feature>
<feature type="transmembrane region" description="Helical" evidence="6">
    <location>
        <begin position="84"/>
        <end position="102"/>
    </location>
</feature>
<evidence type="ECO:0000256" key="5">
    <source>
        <dbReference type="ARBA" id="ARBA00023136"/>
    </source>
</evidence>
<feature type="transmembrane region" description="Helical" evidence="6">
    <location>
        <begin position="108"/>
        <end position="129"/>
    </location>
</feature>
<reference evidence="8 9" key="1">
    <citation type="submission" date="2006-03" db="EMBL/GenBank/DDBJ databases">
        <title>Complete sequence of Shewanella denitrificans OS217.</title>
        <authorList>
            <consortium name="US DOE Joint Genome Institute"/>
            <person name="Copeland A."/>
            <person name="Lucas S."/>
            <person name="Lapidus A."/>
            <person name="Barry K."/>
            <person name="Detter J.C."/>
            <person name="Glavina del Rio T."/>
            <person name="Hammon N."/>
            <person name="Israni S."/>
            <person name="Dalin E."/>
            <person name="Tice H."/>
            <person name="Pitluck S."/>
            <person name="Brettin T."/>
            <person name="Bruce D."/>
            <person name="Han C."/>
            <person name="Tapia R."/>
            <person name="Gilna P."/>
            <person name="Kiss H."/>
            <person name="Schmutz J."/>
            <person name="Larimer F."/>
            <person name="Land M."/>
            <person name="Hauser L."/>
            <person name="Kyrpides N."/>
            <person name="Lykidis A."/>
            <person name="Richardson P."/>
        </authorList>
    </citation>
    <scope>NUCLEOTIDE SEQUENCE [LARGE SCALE GENOMIC DNA]</scope>
    <source>
        <strain evidence="9">OS217 / ATCC BAA-1090 / DSM 15013</strain>
    </source>
</reference>
<evidence type="ECO:0000259" key="7">
    <source>
        <dbReference type="PROSITE" id="PS50850"/>
    </source>
</evidence>
<organism evidence="8 9">
    <name type="scientific">Shewanella denitrificans (strain OS217 / ATCC BAA-1090 / DSM 15013)</name>
    <dbReference type="NCBI Taxonomy" id="318161"/>
    <lineage>
        <taxon>Bacteria</taxon>
        <taxon>Pseudomonadati</taxon>
        <taxon>Pseudomonadota</taxon>
        <taxon>Gammaproteobacteria</taxon>
        <taxon>Alteromonadales</taxon>
        <taxon>Shewanellaceae</taxon>
        <taxon>Shewanella</taxon>
    </lineage>
</organism>
<proteinExistence type="predicted"/>
<evidence type="ECO:0000313" key="8">
    <source>
        <dbReference type="EMBL" id="ABE54132.1"/>
    </source>
</evidence>
<keyword evidence="5 6" id="KW-0472">Membrane</keyword>
<feature type="transmembrane region" description="Helical" evidence="6">
    <location>
        <begin position="217"/>
        <end position="235"/>
    </location>
</feature>
<dbReference type="Pfam" id="PF07690">
    <property type="entry name" value="MFS_1"/>
    <property type="match status" value="1"/>
</dbReference>
<feature type="transmembrane region" description="Helical" evidence="6">
    <location>
        <begin position="167"/>
        <end position="188"/>
    </location>
</feature>
<evidence type="ECO:0000256" key="3">
    <source>
        <dbReference type="ARBA" id="ARBA00022692"/>
    </source>
</evidence>
<evidence type="ECO:0000256" key="4">
    <source>
        <dbReference type="ARBA" id="ARBA00022989"/>
    </source>
</evidence>
<protein>
    <submittedName>
        <fullName evidence="8">Major facilitator superfamily MFS_1</fullName>
    </submittedName>
</protein>
<dbReference type="STRING" id="318161.Sden_0844"/>
<dbReference type="AlphaFoldDB" id="Q12QZ4"/>
<evidence type="ECO:0000256" key="1">
    <source>
        <dbReference type="ARBA" id="ARBA00004127"/>
    </source>
</evidence>
<feature type="transmembrane region" description="Helical" evidence="6">
    <location>
        <begin position="343"/>
        <end position="364"/>
    </location>
</feature>